<protein>
    <recommendedName>
        <fullName evidence="6">Transmembrane protein 255A</fullName>
    </recommendedName>
    <alternativeName>
        <fullName evidence="7">Protein FAM70A</fullName>
    </alternativeName>
</protein>
<comment type="similarity">
    <text evidence="2">Belongs to the TMEM255 family.</text>
</comment>
<evidence type="ECO:0000256" key="8">
    <source>
        <dbReference type="SAM" id="Phobius"/>
    </source>
</evidence>
<proteinExistence type="inferred from homology"/>
<feature type="transmembrane region" description="Helical" evidence="8">
    <location>
        <begin position="82"/>
        <end position="102"/>
    </location>
</feature>
<keyword evidence="10" id="KW-1185">Reference proteome</keyword>
<comment type="caution">
    <text evidence="9">The sequence shown here is derived from an EMBL/GenBank/DDBJ whole genome shotgun (WGS) entry which is preliminary data.</text>
</comment>
<evidence type="ECO:0000256" key="6">
    <source>
        <dbReference type="ARBA" id="ARBA00039451"/>
    </source>
</evidence>
<keyword evidence="3 8" id="KW-0812">Transmembrane</keyword>
<dbReference type="InterPro" id="IPR028014">
    <property type="entry name" value="TMEM255"/>
</dbReference>
<accession>A0ABQ9TH58</accession>
<evidence type="ECO:0000256" key="4">
    <source>
        <dbReference type="ARBA" id="ARBA00022989"/>
    </source>
</evidence>
<feature type="transmembrane region" description="Helical" evidence="8">
    <location>
        <begin position="50"/>
        <end position="70"/>
    </location>
</feature>
<reference evidence="9 10" key="1">
    <citation type="submission" date="2023-05" db="EMBL/GenBank/DDBJ databases">
        <title>B98-5 Cell Line De Novo Hybrid Assembly: An Optical Mapping Approach.</title>
        <authorList>
            <person name="Kananen K."/>
            <person name="Auerbach J.A."/>
            <person name="Kautto E."/>
            <person name="Blachly J.S."/>
        </authorList>
    </citation>
    <scope>NUCLEOTIDE SEQUENCE [LARGE SCALE GENOMIC DNA]</scope>
    <source>
        <strain evidence="9">B95-8</strain>
        <tissue evidence="9">Cell line</tissue>
    </source>
</reference>
<dbReference type="Pfam" id="PF14967">
    <property type="entry name" value="FAM70"/>
    <property type="match status" value="1"/>
</dbReference>
<evidence type="ECO:0000256" key="1">
    <source>
        <dbReference type="ARBA" id="ARBA00004141"/>
    </source>
</evidence>
<keyword evidence="4 8" id="KW-1133">Transmembrane helix</keyword>
<organism evidence="9 10">
    <name type="scientific">Saguinus oedipus</name>
    <name type="common">Cotton-top tamarin</name>
    <name type="synonym">Oedipomidas oedipus</name>
    <dbReference type="NCBI Taxonomy" id="9490"/>
    <lineage>
        <taxon>Eukaryota</taxon>
        <taxon>Metazoa</taxon>
        <taxon>Chordata</taxon>
        <taxon>Craniata</taxon>
        <taxon>Vertebrata</taxon>
        <taxon>Euteleostomi</taxon>
        <taxon>Mammalia</taxon>
        <taxon>Eutheria</taxon>
        <taxon>Euarchontoglires</taxon>
        <taxon>Primates</taxon>
        <taxon>Haplorrhini</taxon>
        <taxon>Platyrrhini</taxon>
        <taxon>Cebidae</taxon>
        <taxon>Callitrichinae</taxon>
        <taxon>Saguinus</taxon>
    </lineage>
</organism>
<evidence type="ECO:0000256" key="7">
    <source>
        <dbReference type="ARBA" id="ARBA00041817"/>
    </source>
</evidence>
<dbReference type="EMBL" id="JASSZA010000023">
    <property type="protein sequence ID" value="KAK2083768.1"/>
    <property type="molecule type" value="Genomic_DNA"/>
</dbReference>
<evidence type="ECO:0000256" key="5">
    <source>
        <dbReference type="ARBA" id="ARBA00023136"/>
    </source>
</evidence>
<sequence length="165" mass="17846">MVELSPGGAPNAFLPYRREYLQGPARPATALPSHHPGLLGAFNRRKRNSIYVTVTLLIVSVLILTVGLAATTRTQNVTVGGYYPGVILGFGSFLGIIGSNLIENKRQMGHAVRFLHGQHARYQQASSSFGAHRVNFLAFPENAKIASVAPYLPPLPIAHPLTLHD</sequence>
<evidence type="ECO:0000313" key="10">
    <source>
        <dbReference type="Proteomes" id="UP001266305"/>
    </source>
</evidence>
<gene>
    <name evidence="9" type="ORF">P7K49_039004</name>
</gene>
<comment type="subcellular location">
    <subcellularLocation>
        <location evidence="1">Membrane</location>
        <topology evidence="1">Multi-pass membrane protein</topology>
    </subcellularLocation>
</comment>
<evidence type="ECO:0000256" key="2">
    <source>
        <dbReference type="ARBA" id="ARBA00007903"/>
    </source>
</evidence>
<evidence type="ECO:0000313" key="9">
    <source>
        <dbReference type="EMBL" id="KAK2083768.1"/>
    </source>
</evidence>
<evidence type="ECO:0000256" key="3">
    <source>
        <dbReference type="ARBA" id="ARBA00022692"/>
    </source>
</evidence>
<keyword evidence="5 8" id="KW-0472">Membrane</keyword>
<name>A0ABQ9TH58_SAGOE</name>
<dbReference type="PANTHER" id="PTHR33721:SF1">
    <property type="entry name" value="TRANSMEMBRANE PROTEIN 255A"/>
    <property type="match status" value="1"/>
</dbReference>
<dbReference type="Proteomes" id="UP001266305">
    <property type="component" value="Unassembled WGS sequence"/>
</dbReference>
<dbReference type="PANTHER" id="PTHR33721">
    <property type="entry name" value="TRANSMEMBRANE PROTEIN 255B-LIKE"/>
    <property type="match status" value="1"/>
</dbReference>